<feature type="chain" id="PRO_5043474841" evidence="2">
    <location>
        <begin position="19"/>
        <end position="78"/>
    </location>
</feature>
<comment type="caution">
    <text evidence="3">The sequence shown here is derived from an EMBL/GenBank/DDBJ whole genome shotgun (WGS) entry which is preliminary data.</text>
</comment>
<feature type="region of interest" description="Disordered" evidence="1">
    <location>
        <begin position="46"/>
        <end position="78"/>
    </location>
</feature>
<protein>
    <submittedName>
        <fullName evidence="3">Uncharacterized protein</fullName>
    </submittedName>
</protein>
<keyword evidence="4" id="KW-1185">Reference proteome</keyword>
<dbReference type="EMBL" id="JARAKH010000004">
    <property type="protein sequence ID" value="KAK8404567.1"/>
    <property type="molecule type" value="Genomic_DNA"/>
</dbReference>
<dbReference type="Proteomes" id="UP001487740">
    <property type="component" value="Unassembled WGS sequence"/>
</dbReference>
<evidence type="ECO:0000256" key="2">
    <source>
        <dbReference type="SAM" id="SignalP"/>
    </source>
</evidence>
<keyword evidence="2" id="KW-0732">Signal</keyword>
<accession>A0AAW0V1T5</accession>
<evidence type="ECO:0000313" key="3">
    <source>
        <dbReference type="EMBL" id="KAK8404567.1"/>
    </source>
</evidence>
<name>A0AAW0V1T5_SCYPA</name>
<feature type="signal peptide" evidence="2">
    <location>
        <begin position="1"/>
        <end position="18"/>
    </location>
</feature>
<proteinExistence type="predicted"/>
<sequence>MSRLIVVLFVVMVVVALSEQVTGARSDVSRLAGTVKLFVYNGSPSRHATSGAVRNRGGKRPRIYRGNRRGNRYTRYRG</sequence>
<feature type="compositionally biased region" description="Basic residues" evidence="1">
    <location>
        <begin position="56"/>
        <end position="78"/>
    </location>
</feature>
<evidence type="ECO:0000256" key="1">
    <source>
        <dbReference type="SAM" id="MobiDB-lite"/>
    </source>
</evidence>
<organism evidence="3 4">
    <name type="scientific">Scylla paramamosain</name>
    <name type="common">Mud crab</name>
    <dbReference type="NCBI Taxonomy" id="85552"/>
    <lineage>
        <taxon>Eukaryota</taxon>
        <taxon>Metazoa</taxon>
        <taxon>Ecdysozoa</taxon>
        <taxon>Arthropoda</taxon>
        <taxon>Crustacea</taxon>
        <taxon>Multicrustacea</taxon>
        <taxon>Malacostraca</taxon>
        <taxon>Eumalacostraca</taxon>
        <taxon>Eucarida</taxon>
        <taxon>Decapoda</taxon>
        <taxon>Pleocyemata</taxon>
        <taxon>Brachyura</taxon>
        <taxon>Eubrachyura</taxon>
        <taxon>Portunoidea</taxon>
        <taxon>Portunidae</taxon>
        <taxon>Portuninae</taxon>
        <taxon>Scylla</taxon>
    </lineage>
</organism>
<reference evidence="3 4" key="1">
    <citation type="submission" date="2023-03" db="EMBL/GenBank/DDBJ databases">
        <title>High-quality genome of Scylla paramamosain provides insights in environmental adaptation.</title>
        <authorList>
            <person name="Zhang L."/>
        </authorList>
    </citation>
    <scope>NUCLEOTIDE SEQUENCE [LARGE SCALE GENOMIC DNA]</scope>
    <source>
        <strain evidence="3">LZ_2023a</strain>
        <tissue evidence="3">Muscle</tissue>
    </source>
</reference>
<gene>
    <name evidence="3" type="ORF">O3P69_007669</name>
</gene>
<dbReference type="AlphaFoldDB" id="A0AAW0V1T5"/>
<evidence type="ECO:0000313" key="4">
    <source>
        <dbReference type="Proteomes" id="UP001487740"/>
    </source>
</evidence>